<accession>A0A644Y2N6</accession>
<comment type="caution">
    <text evidence="2">The sequence shown here is derived from an EMBL/GenBank/DDBJ whole genome shotgun (WGS) entry which is preliminary data.</text>
</comment>
<dbReference type="AlphaFoldDB" id="A0A644Y2N6"/>
<evidence type="ECO:0000313" key="2">
    <source>
        <dbReference type="EMBL" id="MPM20783.1"/>
    </source>
</evidence>
<feature type="compositionally biased region" description="Basic and acidic residues" evidence="1">
    <location>
        <begin position="212"/>
        <end position="228"/>
    </location>
</feature>
<organism evidence="2">
    <name type="scientific">bioreactor metagenome</name>
    <dbReference type="NCBI Taxonomy" id="1076179"/>
    <lineage>
        <taxon>unclassified sequences</taxon>
        <taxon>metagenomes</taxon>
        <taxon>ecological metagenomes</taxon>
    </lineage>
</organism>
<feature type="region of interest" description="Disordered" evidence="1">
    <location>
        <begin position="1"/>
        <end position="89"/>
    </location>
</feature>
<protein>
    <submittedName>
        <fullName evidence="2">Uncharacterized protein</fullName>
    </submittedName>
</protein>
<name>A0A644Y2N6_9ZZZZ</name>
<evidence type="ECO:0000256" key="1">
    <source>
        <dbReference type="SAM" id="MobiDB-lite"/>
    </source>
</evidence>
<feature type="compositionally biased region" description="Basic and acidic residues" evidence="1">
    <location>
        <begin position="1"/>
        <end position="11"/>
    </location>
</feature>
<sequence length="267" mass="28487">MAGRCRGRDRAGGPSAQPVGPLPGVGPVEAAPFDEVAAEGVPGDRPVTAAGRPTHGGLPPPGDPDQRSRGHHPMERGERDVPVDAAGADPPLVDARMLQEHRGRDGDGARVGRGGQACEELFHIDALVGVHELPPFWVGRGVRRRRLSLGGADDVQSDRRPGTPFSQITVLPITPAVRLDSTDTYVHCRHRGPSNGKHRSDPGSGRCGPARGEVREPREPRRSEDRRGSRASATVALSWGSAVGRTTVVGRVDRRTDQAVRRVRGRP</sequence>
<feature type="region of interest" description="Disordered" evidence="1">
    <location>
        <begin position="189"/>
        <end position="234"/>
    </location>
</feature>
<feature type="compositionally biased region" description="Basic and acidic residues" evidence="1">
    <location>
        <begin position="64"/>
        <end position="82"/>
    </location>
</feature>
<dbReference type="EMBL" id="VSSQ01003458">
    <property type="protein sequence ID" value="MPM20783.1"/>
    <property type="molecule type" value="Genomic_DNA"/>
</dbReference>
<reference evidence="2" key="1">
    <citation type="submission" date="2019-08" db="EMBL/GenBank/DDBJ databases">
        <authorList>
            <person name="Kucharzyk K."/>
            <person name="Murdoch R.W."/>
            <person name="Higgins S."/>
            <person name="Loffler F."/>
        </authorList>
    </citation>
    <scope>NUCLEOTIDE SEQUENCE</scope>
</reference>
<gene>
    <name evidence="2" type="ORF">SDC9_67219</name>
</gene>
<proteinExistence type="predicted"/>